<feature type="region of interest" description="Disordered" evidence="1">
    <location>
        <begin position="515"/>
        <end position="544"/>
    </location>
</feature>
<dbReference type="Pfam" id="PF10536">
    <property type="entry name" value="PMD"/>
    <property type="match status" value="1"/>
</dbReference>
<feature type="domain" description="Aminotransferase-like plant mobile" evidence="2">
    <location>
        <begin position="41"/>
        <end position="310"/>
    </location>
</feature>
<dbReference type="AlphaFoldDB" id="A0ABD3D1H6"/>
<dbReference type="Proteomes" id="UP001632038">
    <property type="component" value="Unassembled WGS sequence"/>
</dbReference>
<dbReference type="PANTHER" id="PTHR46033:SF17">
    <property type="entry name" value="AMINOTRANSFERASE-LIKE PLANT MOBILE DOMAIN-CONTAINING PROTEIN"/>
    <property type="match status" value="1"/>
</dbReference>
<accession>A0ABD3D1H6</accession>
<comment type="caution">
    <text evidence="3">The sequence shown here is derived from an EMBL/GenBank/DDBJ whole genome shotgun (WGS) entry which is preliminary data.</text>
</comment>
<sequence>MALLTSWYPPNSRIVARIQHTCLYEYATNVVSHLKSHEKLINLQSDLIGFLVDAYDKSNSTFVIDTNKLYFGLEDIYYITGLPIMGNAICPKNEDFDDVILSLLGVERSEVGADQNSAEGSVVSVYIWLAKLRNKFYEFPDEADIEVVDRYARAYLLYIIGTIVFPAVHRSQVPIMYLELIANFDEINSYAWGAGMLAHIHQALMLINNQKVLSAPALPLCIFAMVRLPSIAKYYNLLSVDDFPNDFPLVNGWVPIMSNKKDTMNSIQLSNLTKIEKFPYSRVKVNVPSEKLPNELIMVASMPIICGSRIWYYRSEFAEHQISSLPIYCSENLDMIGSQRNKKCKLMRGARNRTNWVVEYEKEVAQWERVQEIVRGIEPTKIEKFPYSRVKVNVPSEKLPNELIMVASMPIICGSRIWYYRSEFAEHQISSLPICSENLDMIGSQRNKKCKLMRGARNRTNWVVEYEKEVAQWERVQEIVRGIEPGAEQNDPNLAIIEPSHHEASAVYRLVRNDQPTTSSQSDDLANSISSPSSSIDPRSNTRPVQSRAFGLLHQLFGKFY</sequence>
<evidence type="ECO:0000313" key="4">
    <source>
        <dbReference type="Proteomes" id="UP001632038"/>
    </source>
</evidence>
<gene>
    <name evidence="3" type="ORF">CASFOL_020667</name>
</gene>
<evidence type="ECO:0000256" key="1">
    <source>
        <dbReference type="SAM" id="MobiDB-lite"/>
    </source>
</evidence>
<name>A0ABD3D1H6_9LAMI</name>
<protein>
    <recommendedName>
        <fullName evidence="2">Aminotransferase-like plant mobile domain-containing protein</fullName>
    </recommendedName>
</protein>
<keyword evidence="4" id="KW-1185">Reference proteome</keyword>
<feature type="compositionally biased region" description="Low complexity" evidence="1">
    <location>
        <begin position="522"/>
        <end position="541"/>
    </location>
</feature>
<dbReference type="PANTHER" id="PTHR46033">
    <property type="entry name" value="PROTEIN MAIN-LIKE 2"/>
    <property type="match status" value="1"/>
</dbReference>
<proteinExistence type="predicted"/>
<evidence type="ECO:0000313" key="3">
    <source>
        <dbReference type="EMBL" id="KAL3636120.1"/>
    </source>
</evidence>
<organism evidence="3 4">
    <name type="scientific">Castilleja foliolosa</name>
    <dbReference type="NCBI Taxonomy" id="1961234"/>
    <lineage>
        <taxon>Eukaryota</taxon>
        <taxon>Viridiplantae</taxon>
        <taxon>Streptophyta</taxon>
        <taxon>Embryophyta</taxon>
        <taxon>Tracheophyta</taxon>
        <taxon>Spermatophyta</taxon>
        <taxon>Magnoliopsida</taxon>
        <taxon>eudicotyledons</taxon>
        <taxon>Gunneridae</taxon>
        <taxon>Pentapetalae</taxon>
        <taxon>asterids</taxon>
        <taxon>lamiids</taxon>
        <taxon>Lamiales</taxon>
        <taxon>Orobanchaceae</taxon>
        <taxon>Pedicularideae</taxon>
        <taxon>Castillejinae</taxon>
        <taxon>Castilleja</taxon>
    </lineage>
</organism>
<dbReference type="EMBL" id="JAVIJP010000027">
    <property type="protein sequence ID" value="KAL3636120.1"/>
    <property type="molecule type" value="Genomic_DNA"/>
</dbReference>
<reference evidence="4" key="1">
    <citation type="journal article" date="2024" name="IScience">
        <title>Strigolactones Initiate the Formation of Haustorium-like Structures in Castilleja.</title>
        <authorList>
            <person name="Buerger M."/>
            <person name="Peterson D."/>
            <person name="Chory J."/>
        </authorList>
    </citation>
    <scope>NUCLEOTIDE SEQUENCE [LARGE SCALE GENOMIC DNA]</scope>
</reference>
<dbReference type="InterPro" id="IPR044824">
    <property type="entry name" value="MAIN-like"/>
</dbReference>
<dbReference type="InterPro" id="IPR019557">
    <property type="entry name" value="AminoTfrase-like_pln_mobile"/>
</dbReference>
<evidence type="ECO:0000259" key="2">
    <source>
        <dbReference type="Pfam" id="PF10536"/>
    </source>
</evidence>